<dbReference type="InterPro" id="IPR006544">
    <property type="entry name" value="P-type_TPase_V"/>
</dbReference>
<keyword evidence="9 13" id="KW-1133">Transmembrane helix</keyword>
<keyword evidence="8" id="KW-1278">Translocase</keyword>
<keyword evidence="11" id="KW-0175">Coiled coil</keyword>
<dbReference type="PANTHER" id="PTHR45630">
    <property type="entry name" value="CATION-TRANSPORTING ATPASE-RELATED"/>
    <property type="match status" value="1"/>
</dbReference>
<feature type="region of interest" description="Disordered" evidence="12">
    <location>
        <begin position="813"/>
        <end position="834"/>
    </location>
</feature>
<feature type="transmembrane region" description="Helical" evidence="13">
    <location>
        <begin position="20"/>
        <end position="38"/>
    </location>
</feature>
<dbReference type="NCBIfam" id="TIGR01494">
    <property type="entry name" value="ATPase_P-type"/>
    <property type="match status" value="1"/>
</dbReference>
<dbReference type="SUPFAM" id="SSF81660">
    <property type="entry name" value="Metal cation-transporting ATPase, ATP-binding domain N"/>
    <property type="match status" value="1"/>
</dbReference>
<evidence type="ECO:0000256" key="9">
    <source>
        <dbReference type="ARBA" id="ARBA00022989"/>
    </source>
</evidence>
<feature type="region of interest" description="Disordered" evidence="12">
    <location>
        <begin position="305"/>
        <end position="330"/>
    </location>
</feature>
<feature type="compositionally biased region" description="Acidic residues" evidence="12">
    <location>
        <begin position="508"/>
        <end position="518"/>
    </location>
</feature>
<dbReference type="SUPFAM" id="SSF81665">
    <property type="entry name" value="Calcium ATPase, transmembrane domain M"/>
    <property type="match status" value="1"/>
</dbReference>
<gene>
    <name evidence="15" type="ORF">EZS28_019454</name>
</gene>
<dbReference type="InterPro" id="IPR023298">
    <property type="entry name" value="ATPase_P-typ_TM_dom_sf"/>
</dbReference>
<feature type="compositionally biased region" description="Polar residues" evidence="12">
    <location>
        <begin position="308"/>
        <end position="324"/>
    </location>
</feature>
<feature type="coiled-coil region" evidence="11">
    <location>
        <begin position="1013"/>
        <end position="1045"/>
    </location>
</feature>
<feature type="compositionally biased region" description="Basic and acidic residues" evidence="12">
    <location>
        <begin position="699"/>
        <end position="709"/>
    </location>
</feature>
<feature type="compositionally biased region" description="Low complexity" evidence="12">
    <location>
        <begin position="521"/>
        <end position="531"/>
    </location>
</feature>
<dbReference type="EMBL" id="SNRW01005465">
    <property type="protein sequence ID" value="KAA6385017.1"/>
    <property type="molecule type" value="Genomic_DNA"/>
</dbReference>
<dbReference type="Gene3D" id="3.40.50.1000">
    <property type="entry name" value="HAD superfamily/HAD-like"/>
    <property type="match status" value="2"/>
</dbReference>
<keyword evidence="10 13" id="KW-0472">Membrane</keyword>
<comment type="similarity">
    <text evidence="2">Belongs to the cation transport ATPase (P-type) (TC 3.A.3) family. Type V subfamily.</text>
</comment>
<keyword evidence="6" id="KW-0067">ATP-binding</keyword>
<feature type="region of interest" description="Disordered" evidence="12">
    <location>
        <begin position="758"/>
        <end position="787"/>
    </location>
</feature>
<evidence type="ECO:0000256" key="4">
    <source>
        <dbReference type="ARBA" id="ARBA00022723"/>
    </source>
</evidence>
<evidence type="ECO:0000256" key="12">
    <source>
        <dbReference type="SAM" id="MobiDB-lite"/>
    </source>
</evidence>
<dbReference type="OrthoDB" id="48943at2759"/>
<dbReference type="GO" id="GO:0005524">
    <property type="term" value="F:ATP binding"/>
    <property type="evidence" value="ECO:0007669"/>
    <property type="project" value="UniProtKB-KW"/>
</dbReference>
<evidence type="ECO:0000256" key="1">
    <source>
        <dbReference type="ARBA" id="ARBA00004141"/>
    </source>
</evidence>
<dbReference type="GO" id="GO:0046872">
    <property type="term" value="F:metal ion binding"/>
    <property type="evidence" value="ECO:0007669"/>
    <property type="project" value="UniProtKB-KW"/>
</dbReference>
<dbReference type="Proteomes" id="UP000324800">
    <property type="component" value="Unassembled WGS sequence"/>
</dbReference>
<evidence type="ECO:0000313" key="15">
    <source>
        <dbReference type="EMBL" id="KAA6385017.1"/>
    </source>
</evidence>
<feature type="transmembrane region" description="Helical" evidence="13">
    <location>
        <begin position="586"/>
        <end position="604"/>
    </location>
</feature>
<evidence type="ECO:0000256" key="7">
    <source>
        <dbReference type="ARBA" id="ARBA00022842"/>
    </source>
</evidence>
<keyword evidence="4" id="KW-0479">Metal-binding</keyword>
<evidence type="ECO:0000256" key="11">
    <source>
        <dbReference type="SAM" id="Coils"/>
    </source>
</evidence>
<evidence type="ECO:0000256" key="8">
    <source>
        <dbReference type="ARBA" id="ARBA00022967"/>
    </source>
</evidence>
<dbReference type="InterPro" id="IPR023214">
    <property type="entry name" value="HAD_sf"/>
</dbReference>
<dbReference type="GO" id="GO:0006874">
    <property type="term" value="P:intracellular calcium ion homeostasis"/>
    <property type="evidence" value="ECO:0007669"/>
    <property type="project" value="TreeGrafter"/>
</dbReference>
<dbReference type="InterPro" id="IPR059000">
    <property type="entry name" value="ATPase_P-type_domA"/>
</dbReference>
<evidence type="ECO:0000256" key="3">
    <source>
        <dbReference type="ARBA" id="ARBA00022692"/>
    </source>
</evidence>
<feature type="transmembrane region" description="Helical" evidence="13">
    <location>
        <begin position="219"/>
        <end position="236"/>
    </location>
</feature>
<evidence type="ECO:0000256" key="13">
    <source>
        <dbReference type="SAM" id="Phobius"/>
    </source>
</evidence>
<dbReference type="GO" id="GO:0005789">
    <property type="term" value="C:endoplasmic reticulum membrane"/>
    <property type="evidence" value="ECO:0007669"/>
    <property type="project" value="TreeGrafter"/>
</dbReference>
<dbReference type="InterPro" id="IPR008250">
    <property type="entry name" value="ATPase_P-typ_transduc_dom_A_sf"/>
</dbReference>
<dbReference type="InterPro" id="IPR001757">
    <property type="entry name" value="P_typ_ATPase"/>
</dbReference>
<proteinExistence type="inferred from homology"/>
<dbReference type="GO" id="GO:0019829">
    <property type="term" value="F:ATPase-coupled monoatomic cation transmembrane transporter activity"/>
    <property type="evidence" value="ECO:0007669"/>
    <property type="project" value="TreeGrafter"/>
</dbReference>
<feature type="domain" description="P-type ATPase A" evidence="14">
    <location>
        <begin position="422"/>
        <end position="504"/>
    </location>
</feature>
<dbReference type="AlphaFoldDB" id="A0A5J4VQS7"/>
<protein>
    <submittedName>
        <fullName evidence="15">Putative Manganese-transporting ATPase 4</fullName>
    </submittedName>
</protein>
<dbReference type="Pfam" id="PF00122">
    <property type="entry name" value="E1-E2_ATPase"/>
    <property type="match status" value="1"/>
</dbReference>
<dbReference type="PANTHER" id="PTHR45630:SF7">
    <property type="entry name" value="ENDOPLASMIC RETICULUM TRANSMEMBRANE HELIX TRANSLOCASE"/>
    <property type="match status" value="1"/>
</dbReference>
<feature type="region of interest" description="Disordered" evidence="12">
    <location>
        <begin position="696"/>
        <end position="720"/>
    </location>
</feature>
<name>A0A5J4VQS7_9EUKA</name>
<dbReference type="GO" id="GO:0016887">
    <property type="term" value="F:ATP hydrolysis activity"/>
    <property type="evidence" value="ECO:0007669"/>
    <property type="project" value="InterPro"/>
</dbReference>
<dbReference type="Gene3D" id="2.70.150.10">
    <property type="entry name" value="Calcium-transporting ATPase, cytoplasmic transduction domain A"/>
    <property type="match status" value="2"/>
</dbReference>
<feature type="region of interest" description="Disordered" evidence="12">
    <location>
        <begin position="507"/>
        <end position="531"/>
    </location>
</feature>
<evidence type="ECO:0000256" key="10">
    <source>
        <dbReference type="ARBA" id="ARBA00023136"/>
    </source>
</evidence>
<evidence type="ECO:0000259" key="14">
    <source>
        <dbReference type="Pfam" id="PF00122"/>
    </source>
</evidence>
<feature type="transmembrane region" description="Helical" evidence="13">
    <location>
        <begin position="44"/>
        <end position="66"/>
    </location>
</feature>
<dbReference type="SUPFAM" id="SSF56784">
    <property type="entry name" value="HAD-like"/>
    <property type="match status" value="1"/>
</dbReference>
<dbReference type="Gene3D" id="1.20.1110.10">
    <property type="entry name" value="Calcium-transporting ATPase, transmembrane domain"/>
    <property type="match status" value="1"/>
</dbReference>
<comment type="caution">
    <text evidence="15">The sequence shown here is derived from an EMBL/GenBank/DDBJ whole genome shotgun (WGS) entry which is preliminary data.</text>
</comment>
<reference evidence="15 16" key="1">
    <citation type="submission" date="2019-03" db="EMBL/GenBank/DDBJ databases">
        <title>Single cell metagenomics reveals metabolic interactions within the superorganism composed of flagellate Streblomastix strix and complex community of Bacteroidetes bacteria on its surface.</title>
        <authorList>
            <person name="Treitli S.C."/>
            <person name="Kolisko M."/>
            <person name="Husnik F."/>
            <person name="Keeling P."/>
            <person name="Hampl V."/>
        </authorList>
    </citation>
    <scope>NUCLEOTIDE SEQUENCE [LARGE SCALE GENOMIC DNA]</scope>
    <source>
        <strain evidence="15">ST1C</strain>
    </source>
</reference>
<dbReference type="Gene3D" id="3.40.1110.10">
    <property type="entry name" value="Calcium-transporting ATPase, cytoplasmic domain N"/>
    <property type="match status" value="2"/>
</dbReference>
<dbReference type="GO" id="GO:0015662">
    <property type="term" value="F:P-type ion transporter activity"/>
    <property type="evidence" value="ECO:0007669"/>
    <property type="project" value="TreeGrafter"/>
</dbReference>
<comment type="subcellular location">
    <subcellularLocation>
        <location evidence="1">Membrane</location>
        <topology evidence="1">Multi-pass membrane protein</topology>
    </subcellularLocation>
</comment>
<organism evidence="15 16">
    <name type="scientific">Streblomastix strix</name>
    <dbReference type="NCBI Taxonomy" id="222440"/>
    <lineage>
        <taxon>Eukaryota</taxon>
        <taxon>Metamonada</taxon>
        <taxon>Preaxostyla</taxon>
        <taxon>Oxymonadida</taxon>
        <taxon>Streblomastigidae</taxon>
        <taxon>Streblomastix</taxon>
    </lineage>
</organism>
<evidence type="ECO:0000313" key="16">
    <source>
        <dbReference type="Proteomes" id="UP000324800"/>
    </source>
</evidence>
<feature type="region of interest" description="Disordered" evidence="12">
    <location>
        <begin position="368"/>
        <end position="414"/>
    </location>
</feature>
<keyword evidence="5" id="KW-0547">Nucleotide-binding</keyword>
<dbReference type="InterPro" id="IPR036412">
    <property type="entry name" value="HAD-like_sf"/>
</dbReference>
<feature type="compositionally biased region" description="Low complexity" evidence="12">
    <location>
        <begin position="758"/>
        <end position="780"/>
    </location>
</feature>
<evidence type="ECO:0000256" key="2">
    <source>
        <dbReference type="ARBA" id="ARBA00006000"/>
    </source>
</evidence>
<evidence type="ECO:0000256" key="6">
    <source>
        <dbReference type="ARBA" id="ARBA00022840"/>
    </source>
</evidence>
<sequence>MKLRLIVPLKRAQLYQRWDLLTLLVIYGGLCLAIKRQIEEKHLFLWTPLFFVLIGSVFLGVIFILLQEWILRFRMFIQYRKVPVNKADFVYVVPFEHKGQLSIEPIQWVDIPKDICGSRRLFFYSDSESRFVPMPFPDKITINEFFRQFESGGLKDDDFQDEKNPKKFESNSLKLWGDNSLAVPLPSFVSLLKVQLTAPLFLFQVFCSFLWLFDEYRGFSVFTIAMIFIMECGSVAQRQGNMKKIRQMASGPKPIYAMRGNEWVVVMSDSLKPGDVVSVSLKQPKRVTKKKVNVGGVKQKENLLLGDGSNNNYDNGEQLSNDQIIGSDEDFNQKNKKKGLKKKKEILNALQSVKNEDEMILELDEQKKANDDQQQLPQFGTTQSSYTKTSTKKKTSSKTASQQSIQNPSASARSFATGEIDNTLPCDVTLLAGRIVVNEALLTGESMPVVKEGLLTIPKDEWNKNFDPKSNTGKQHMLLAGTSLLQTVTVDRLQESQVNDTFQKLVDGQDEDDDDDEEHGNNNNNNKYNNSNISSINSIDVSKYICPDGGCPAIVTRTGFSTTQGKLLRAIIFFSEAQTANSAESLLFMLMMMIVAAFTGWYVYTHAKKEHTTPFKLFLRISEIVTSVIPPELPMQLSMAVNTAITALQKRGIFCTEPFRIPDAGRIDMVCFDKTGTLTEDKLVVEGIVTDLTSQQKVNNKDKDNDRKKQQQQSVGKGKEQDFKLKPVIGCKDETMFVLAGCHSLSVLDDDDNNNKSLLNKKISKNPNKSDNNSQNNNKLQQKTVGDPLERAAFEATGWYMCNGGNECYSPHPSQLHQLQQQQQQQQQSSSYTSQLSKQQHTITILHRFIFDPQLARSSTIVKISVGSERNDSGQSGQYYMALCKGSPEAILPLLKDTGYTQCYQRLAKHGSRVIALSYKKMHSGTLSELVSQPRKSVEKDLIFAGFLVLSCPLRSEAKRTVRRLQRADHQCVIVTGDNAFTAIDVAKEVGIVEKVLQNNDPLCITGDGFDYLVKRLCEKKTLEEKQQQIEEEEQEKELYTLQEQEEFTIPGYQHNATKTRSIE</sequence>
<dbReference type="InterPro" id="IPR018303">
    <property type="entry name" value="ATPase_P-typ_P_site"/>
</dbReference>
<keyword evidence="7" id="KW-0460">Magnesium</keyword>
<accession>A0A5J4VQS7</accession>
<evidence type="ECO:0000256" key="5">
    <source>
        <dbReference type="ARBA" id="ARBA00022741"/>
    </source>
</evidence>
<dbReference type="PROSITE" id="PS00154">
    <property type="entry name" value="ATPASE_E1_E2"/>
    <property type="match status" value="1"/>
</dbReference>
<feature type="compositionally biased region" description="Polar residues" evidence="12">
    <location>
        <begin position="405"/>
        <end position="414"/>
    </location>
</feature>
<feature type="compositionally biased region" description="Low complexity" evidence="12">
    <location>
        <begin position="814"/>
        <end position="834"/>
    </location>
</feature>
<dbReference type="PRINTS" id="PR00119">
    <property type="entry name" value="CATATPASE"/>
</dbReference>
<dbReference type="SUPFAM" id="SSF81653">
    <property type="entry name" value="Calcium ATPase, transduction domain A"/>
    <property type="match status" value="1"/>
</dbReference>
<keyword evidence="3 13" id="KW-0812">Transmembrane</keyword>
<dbReference type="InterPro" id="IPR023299">
    <property type="entry name" value="ATPase_P-typ_cyto_dom_N"/>
</dbReference>